<dbReference type="PANTHER" id="PTHR33361">
    <property type="entry name" value="GLR0591 PROTEIN"/>
    <property type="match status" value="1"/>
</dbReference>
<dbReference type="InterPro" id="IPR010281">
    <property type="entry name" value="DUF885"/>
</dbReference>
<dbReference type="PANTHER" id="PTHR33361:SF2">
    <property type="entry name" value="DUF885 DOMAIN-CONTAINING PROTEIN"/>
    <property type="match status" value="1"/>
</dbReference>
<protein>
    <recommendedName>
        <fullName evidence="3">DUF885 domain-containing protein</fullName>
    </recommendedName>
</protein>
<gene>
    <name evidence="1" type="ordered locus">AMED_2327</name>
</gene>
<name>A0A0H3D1P7_AMYMU</name>
<dbReference type="PATRIC" id="fig|749927.5.peg.2401"/>
<dbReference type="HOGENOM" id="CLU_018914_3_0_11"/>
<dbReference type="OrthoDB" id="9760040at2"/>
<sequence length="565" mass="61573">MRRMASTASEGVHEICDRYVDDYVAADPVAATVHGVAGHDHRLTDYSAAGFAERAGLAARAHAAVTAAEPRDAAERAAKAVFTERVGLELEIHEACLDVAGLNVISSPVQDLRMVFDLMPVETEQDWAVVSARIAEVPRALANVRSGLLSAADAGRVSALRQVAKVAEQCETWAGLKEEKSFFTELVGGASSQGDALKADLAHGARAADEAFAEFAGFLRAELAPKAPVKDAVGEDVYRLWSRYFVGAALDLREAYEWGWAEFARIEAEMRAVANRIKPGASPAEAAAVLDADPRYRVRGRAEFEAWMQRLSDDALESLRGKHFDISDRVMALDCKIAPPGGGVGAYYTPPSEDFARPGRMWWSLPAGRDEFSTWRETSTVYHEGAPGHHLQIATAVDQSGGLNKYQRLLAFTSGHAEGWALYAERLMEELGYLSDDGDLLGMLSEQLFRAARVVVDLGMHLELVIPAGTGFHEGSRWTPELGLEFMLARTITDQAHIRDEIDRYLGWPGQAPAYKIGERLWLAARSEAQARAGAGFDIKHFHTEALKLGGMGLDTLREQLAGLD</sequence>
<dbReference type="Proteomes" id="UP000000328">
    <property type="component" value="Chromosome"/>
</dbReference>
<evidence type="ECO:0008006" key="3">
    <source>
        <dbReference type="Google" id="ProtNLM"/>
    </source>
</evidence>
<organism evidence="1 2">
    <name type="scientific">Amycolatopsis mediterranei (strain U-32)</name>
    <dbReference type="NCBI Taxonomy" id="749927"/>
    <lineage>
        <taxon>Bacteria</taxon>
        <taxon>Bacillati</taxon>
        <taxon>Actinomycetota</taxon>
        <taxon>Actinomycetes</taxon>
        <taxon>Pseudonocardiales</taxon>
        <taxon>Pseudonocardiaceae</taxon>
        <taxon>Amycolatopsis</taxon>
    </lineage>
</organism>
<evidence type="ECO:0000313" key="2">
    <source>
        <dbReference type="Proteomes" id="UP000000328"/>
    </source>
</evidence>
<evidence type="ECO:0000313" key="1">
    <source>
        <dbReference type="EMBL" id="ADJ44124.1"/>
    </source>
</evidence>
<dbReference type="EMBL" id="CP002000">
    <property type="protein sequence ID" value="ADJ44124.1"/>
    <property type="molecule type" value="Genomic_DNA"/>
</dbReference>
<dbReference type="AlphaFoldDB" id="A0A0H3D1P7"/>
<dbReference type="Pfam" id="PF05960">
    <property type="entry name" value="DUF885"/>
    <property type="match status" value="1"/>
</dbReference>
<proteinExistence type="predicted"/>
<dbReference type="eggNOG" id="COG4805">
    <property type="taxonomic scope" value="Bacteria"/>
</dbReference>
<dbReference type="KEGG" id="amd:AMED_2327"/>
<accession>A0A0H3D1P7</accession>
<reference evidence="1 2" key="1">
    <citation type="journal article" date="2010" name="Cell Res.">
        <title>Complete genome sequence of the rifamycin SV-producing Amycolatopsis mediterranei U32 revealed its genetic characteristics in phylogeny and metabolism.</title>
        <authorList>
            <person name="Zhao W."/>
            <person name="Zhong Y."/>
            <person name="Yuan H."/>
            <person name="Wang J."/>
            <person name="Zheng H."/>
            <person name="Wang Y."/>
            <person name="Cen X."/>
            <person name="Xu F."/>
            <person name="Bai J."/>
            <person name="Han X."/>
            <person name="Lu G."/>
            <person name="Zhu Y."/>
            <person name="Shao Z."/>
            <person name="Yan H."/>
            <person name="Li C."/>
            <person name="Peng N."/>
            <person name="Zhang Z."/>
            <person name="Zhang Y."/>
            <person name="Lin W."/>
            <person name="Fan Y."/>
            <person name="Qin Z."/>
            <person name="Hu Y."/>
            <person name="Zhu B."/>
            <person name="Wang S."/>
            <person name="Ding X."/>
            <person name="Zhao G.P."/>
        </authorList>
    </citation>
    <scope>NUCLEOTIDE SEQUENCE [LARGE SCALE GENOMIC DNA]</scope>
    <source>
        <strain evidence="2">U-32</strain>
    </source>
</reference>